<evidence type="ECO:0000313" key="3">
    <source>
        <dbReference type="Proteomes" id="UP000009096"/>
    </source>
</evidence>
<protein>
    <submittedName>
        <fullName evidence="2">Uncharacterized protein</fullName>
    </submittedName>
</protein>
<dbReference type="GeneID" id="30074574"/>
<organism evidence="2 3">
    <name type="scientific">Gibberella moniliformis (strain M3125 / FGSC 7600)</name>
    <name type="common">Maize ear and stalk rot fungus</name>
    <name type="synonym">Fusarium verticillioides</name>
    <dbReference type="NCBI Taxonomy" id="334819"/>
    <lineage>
        <taxon>Eukaryota</taxon>
        <taxon>Fungi</taxon>
        <taxon>Dikarya</taxon>
        <taxon>Ascomycota</taxon>
        <taxon>Pezizomycotina</taxon>
        <taxon>Sordariomycetes</taxon>
        <taxon>Hypocreomycetidae</taxon>
        <taxon>Hypocreales</taxon>
        <taxon>Nectriaceae</taxon>
        <taxon>Fusarium</taxon>
        <taxon>Fusarium fujikuroi species complex</taxon>
    </lineage>
</organism>
<dbReference type="EMBL" id="DS486010">
    <property type="protein sequence ID" value="KYG13775.1"/>
    <property type="molecule type" value="Genomic_DNA"/>
</dbReference>
<sequence>MRSSYIRTTEVNEVPLFHVEMRQREICNTFPVGGQQPVDIDYIIISLSSGEESEFPASDFMENHAVPSARIRNPSLVLRKSAEVNDGSLPLDPPPDINDSDMDPPDVTLEREDNVEEVERHPDIQAWIGFADDSWPTSSQH</sequence>
<dbReference type="RefSeq" id="XP_018762459.1">
    <property type="nucleotide sequence ID" value="XM_018906926.1"/>
</dbReference>
<dbReference type="VEuPathDB" id="FungiDB:FVEG_17698"/>
<evidence type="ECO:0000256" key="1">
    <source>
        <dbReference type="SAM" id="MobiDB-lite"/>
    </source>
</evidence>
<reference evidence="3" key="1">
    <citation type="journal article" date="2007" name="Science">
        <title>The Fusarium graminearum genome reveals a link between localized polymorphism and pathogen specialization.</title>
        <authorList>
            <person name="Cuomo C.A."/>
            <person name="Gueldener U."/>
            <person name="Xu J.-R."/>
            <person name="Trail F."/>
            <person name="Turgeon B.G."/>
            <person name="Di Pietro A."/>
            <person name="Walton J.D."/>
            <person name="Ma L.-J."/>
            <person name="Baker S.E."/>
            <person name="Rep M."/>
            <person name="Adam G."/>
            <person name="Antoniw J."/>
            <person name="Baldwin T."/>
            <person name="Calvo S.E."/>
            <person name="Chang Y.-L."/>
            <person name="DeCaprio D."/>
            <person name="Gale L.R."/>
            <person name="Gnerre S."/>
            <person name="Goswami R.S."/>
            <person name="Hammond-Kosack K."/>
            <person name="Harris L.J."/>
            <person name="Hilburn K."/>
            <person name="Kennell J.C."/>
            <person name="Kroken S."/>
            <person name="Magnuson J.K."/>
            <person name="Mannhaupt G."/>
            <person name="Mauceli E.W."/>
            <person name="Mewes H.-W."/>
            <person name="Mitterbauer R."/>
            <person name="Muehlbauer G."/>
            <person name="Muensterkoetter M."/>
            <person name="Nelson D."/>
            <person name="O'Donnell K."/>
            <person name="Ouellet T."/>
            <person name="Qi W."/>
            <person name="Quesneville H."/>
            <person name="Roncero M.I.G."/>
            <person name="Seong K.-Y."/>
            <person name="Tetko I.V."/>
            <person name="Urban M."/>
            <person name="Waalwijk C."/>
            <person name="Ward T.J."/>
            <person name="Yao J."/>
            <person name="Birren B.W."/>
            <person name="Kistler H.C."/>
        </authorList>
    </citation>
    <scope>NUCLEOTIDE SEQUENCE [LARGE SCALE GENOMIC DNA]</scope>
    <source>
        <strain evidence="3">M3125 / FGSC 7600</strain>
    </source>
</reference>
<reference evidence="2 3" key="2">
    <citation type="journal article" date="2010" name="Nature">
        <title>Comparative genomics reveals mobile pathogenicity chromosomes in Fusarium.</title>
        <authorList>
            <person name="Ma L.J."/>
            <person name="van der Does H.C."/>
            <person name="Borkovich K.A."/>
            <person name="Coleman J.J."/>
            <person name="Daboussi M.J."/>
            <person name="Di Pietro A."/>
            <person name="Dufresne M."/>
            <person name="Freitag M."/>
            <person name="Grabherr M."/>
            <person name="Henrissat B."/>
            <person name="Houterman P.M."/>
            <person name="Kang S."/>
            <person name="Shim W.B."/>
            <person name="Woloshuk C."/>
            <person name="Xie X."/>
            <person name="Xu J.R."/>
            <person name="Antoniw J."/>
            <person name="Baker S.E."/>
            <person name="Bluhm B.H."/>
            <person name="Breakspear A."/>
            <person name="Brown D.W."/>
            <person name="Butchko R.A."/>
            <person name="Chapman S."/>
            <person name="Coulson R."/>
            <person name="Coutinho P.M."/>
            <person name="Danchin E.G."/>
            <person name="Diener A."/>
            <person name="Gale L.R."/>
            <person name="Gardiner D.M."/>
            <person name="Goff S."/>
            <person name="Hammond-Kosack K.E."/>
            <person name="Hilburn K."/>
            <person name="Hua-Van A."/>
            <person name="Jonkers W."/>
            <person name="Kazan K."/>
            <person name="Kodira C.D."/>
            <person name="Koehrsen M."/>
            <person name="Kumar L."/>
            <person name="Lee Y.H."/>
            <person name="Li L."/>
            <person name="Manners J.M."/>
            <person name="Miranda-Saavedra D."/>
            <person name="Mukherjee M."/>
            <person name="Park G."/>
            <person name="Park J."/>
            <person name="Park S.Y."/>
            <person name="Proctor R.H."/>
            <person name="Regev A."/>
            <person name="Ruiz-Roldan M.C."/>
            <person name="Sain D."/>
            <person name="Sakthikumar S."/>
            <person name="Sykes S."/>
            <person name="Schwartz D.C."/>
            <person name="Turgeon B.G."/>
            <person name="Wapinski I."/>
            <person name="Yoder O."/>
            <person name="Young S."/>
            <person name="Zeng Q."/>
            <person name="Zhou S."/>
            <person name="Galagan J."/>
            <person name="Cuomo C.A."/>
            <person name="Kistler H.C."/>
            <person name="Rep M."/>
        </authorList>
    </citation>
    <scope>NUCLEOTIDE SEQUENCE [LARGE SCALE GENOMIC DNA]</scope>
    <source>
        <strain evidence="3">M3125 / FGSC 7600</strain>
    </source>
</reference>
<dbReference type="OrthoDB" id="10416199at2759"/>
<gene>
    <name evidence="2" type="ORF">FVEG_17698</name>
</gene>
<dbReference type="AlphaFoldDB" id="A0A139YC41"/>
<dbReference type="Proteomes" id="UP000009096">
    <property type="component" value="Unassembled WGS sequence"/>
</dbReference>
<feature type="region of interest" description="Disordered" evidence="1">
    <location>
        <begin position="83"/>
        <end position="106"/>
    </location>
</feature>
<accession>A0A139YC41</accession>
<keyword evidence="3" id="KW-1185">Reference proteome</keyword>
<dbReference type="KEGG" id="fvr:FVEG_17698"/>
<name>A0A139YC41_GIBM7</name>
<evidence type="ECO:0000313" key="2">
    <source>
        <dbReference type="EMBL" id="KYG13775.1"/>
    </source>
</evidence>
<proteinExistence type="predicted"/>